<dbReference type="PROSITE" id="PS51219">
    <property type="entry name" value="DPCK"/>
    <property type="match status" value="1"/>
</dbReference>
<evidence type="ECO:0000256" key="2">
    <source>
        <dbReference type="ARBA" id="ARBA00022490"/>
    </source>
</evidence>
<evidence type="ECO:0000313" key="11">
    <source>
        <dbReference type="Proteomes" id="UP000798488"/>
    </source>
</evidence>
<dbReference type="Proteomes" id="UP000798488">
    <property type="component" value="Unassembled WGS sequence"/>
</dbReference>
<dbReference type="HAMAP" id="MF_00376">
    <property type="entry name" value="Dephospho_CoA_kinase"/>
    <property type="match status" value="1"/>
</dbReference>
<proteinExistence type="inferred from homology"/>
<dbReference type="PANTHER" id="PTHR10695">
    <property type="entry name" value="DEPHOSPHO-COA KINASE-RELATED"/>
    <property type="match status" value="1"/>
</dbReference>
<name>A0A9D3AZA7_9FIRM</name>
<gene>
    <name evidence="8 10" type="primary">coaE</name>
    <name evidence="10" type="ORF">SPSYN_01839</name>
</gene>
<feature type="binding site" evidence="8">
    <location>
        <begin position="11"/>
        <end position="16"/>
    </location>
    <ligand>
        <name>ATP</name>
        <dbReference type="ChEBI" id="CHEBI:30616"/>
    </ligand>
</feature>
<evidence type="ECO:0000256" key="8">
    <source>
        <dbReference type="HAMAP-Rule" id="MF_00376"/>
    </source>
</evidence>
<dbReference type="EC" id="2.7.1.24" evidence="8 9"/>
<keyword evidence="5 8" id="KW-0418">Kinase</keyword>
<comment type="caution">
    <text evidence="10">The sequence shown here is derived from an EMBL/GenBank/DDBJ whole genome shotgun (WGS) entry which is preliminary data.</text>
</comment>
<keyword evidence="4 8" id="KW-0547">Nucleotide-binding</keyword>
<keyword evidence="11" id="KW-1185">Reference proteome</keyword>
<dbReference type="SUPFAM" id="SSF52540">
    <property type="entry name" value="P-loop containing nucleoside triphosphate hydrolases"/>
    <property type="match status" value="1"/>
</dbReference>
<comment type="function">
    <text evidence="8">Catalyzes the phosphorylation of the 3'-hydroxyl group of dephosphocoenzyme A to form coenzyme A.</text>
</comment>
<dbReference type="EMBL" id="LSRS01000003">
    <property type="protein sequence ID" value="KAF1085694.1"/>
    <property type="molecule type" value="Genomic_DNA"/>
</dbReference>
<dbReference type="GO" id="GO:0005524">
    <property type="term" value="F:ATP binding"/>
    <property type="evidence" value="ECO:0007669"/>
    <property type="project" value="UniProtKB-UniRule"/>
</dbReference>
<keyword evidence="3 8" id="KW-0808">Transferase</keyword>
<dbReference type="FunFam" id="3.40.50.300:FF:000991">
    <property type="entry name" value="Dephospho-CoA kinase"/>
    <property type="match status" value="1"/>
</dbReference>
<dbReference type="GO" id="GO:0015937">
    <property type="term" value="P:coenzyme A biosynthetic process"/>
    <property type="evidence" value="ECO:0007669"/>
    <property type="project" value="UniProtKB-UniRule"/>
</dbReference>
<evidence type="ECO:0000313" key="10">
    <source>
        <dbReference type="EMBL" id="KAF1085694.1"/>
    </source>
</evidence>
<sequence length="205" mass="22922">MLIVGLTGNIGSGKSSVARYFKELGARVIDTDQVARDVVAPGTPGLQQIVQYFSADILNPDGTLDRLKMAEIVFHDSEALKQLNAIVHPIIRTELLKAMTDYKSKPDTPLLIIEAPLLIETGLYKLVDEVWLVTVNSEAQIQRVMKRDKATEEQVSSRLASQMPQEDKIPYADRIIDNSGNPENTIKQVRQIWSDVLDRPQTQVK</sequence>
<dbReference type="GO" id="GO:0005737">
    <property type="term" value="C:cytoplasm"/>
    <property type="evidence" value="ECO:0007669"/>
    <property type="project" value="UniProtKB-SubCell"/>
</dbReference>
<dbReference type="InterPro" id="IPR027417">
    <property type="entry name" value="P-loop_NTPase"/>
</dbReference>
<evidence type="ECO:0000256" key="9">
    <source>
        <dbReference type="NCBIfam" id="TIGR00152"/>
    </source>
</evidence>
<dbReference type="CDD" id="cd02022">
    <property type="entry name" value="DPCK"/>
    <property type="match status" value="1"/>
</dbReference>
<dbReference type="PANTHER" id="PTHR10695:SF46">
    <property type="entry name" value="BIFUNCTIONAL COENZYME A SYNTHASE-RELATED"/>
    <property type="match status" value="1"/>
</dbReference>
<comment type="pathway">
    <text evidence="8">Cofactor biosynthesis; coenzyme A biosynthesis; CoA from (R)-pantothenate: step 5/5.</text>
</comment>
<dbReference type="GO" id="GO:0004140">
    <property type="term" value="F:dephospho-CoA kinase activity"/>
    <property type="evidence" value="ECO:0007669"/>
    <property type="project" value="UniProtKB-UniRule"/>
</dbReference>
<comment type="subcellular location">
    <subcellularLocation>
        <location evidence="8">Cytoplasm</location>
    </subcellularLocation>
</comment>
<keyword evidence="6 8" id="KW-0067">ATP-binding</keyword>
<evidence type="ECO:0000256" key="1">
    <source>
        <dbReference type="ARBA" id="ARBA00009018"/>
    </source>
</evidence>
<reference evidence="10" key="1">
    <citation type="submission" date="2016-02" db="EMBL/GenBank/DDBJ databases">
        <title>Draft Genome Sequence of Sporotomaculum syntrophicum Strain FB, a Syntrophic Benzoate Degrader.</title>
        <authorList>
            <person name="Nobu M.K."/>
            <person name="Narihiro T."/>
            <person name="Qiu Y.-L."/>
            <person name="Ohashi A."/>
            <person name="Liu W.-T."/>
            <person name="Yuji S."/>
        </authorList>
    </citation>
    <scope>NUCLEOTIDE SEQUENCE</scope>
    <source>
        <strain evidence="10">FB</strain>
    </source>
</reference>
<comment type="similarity">
    <text evidence="1 8">Belongs to the CoaE family.</text>
</comment>
<evidence type="ECO:0000256" key="6">
    <source>
        <dbReference type="ARBA" id="ARBA00022840"/>
    </source>
</evidence>
<evidence type="ECO:0000256" key="3">
    <source>
        <dbReference type="ARBA" id="ARBA00022679"/>
    </source>
</evidence>
<accession>A0A9D3AZA7</accession>
<dbReference type="RefSeq" id="WP_202623772.1">
    <property type="nucleotide sequence ID" value="NZ_LSRS01000003.1"/>
</dbReference>
<evidence type="ECO:0000256" key="4">
    <source>
        <dbReference type="ARBA" id="ARBA00022741"/>
    </source>
</evidence>
<comment type="catalytic activity">
    <reaction evidence="8">
        <text>3'-dephospho-CoA + ATP = ADP + CoA + H(+)</text>
        <dbReference type="Rhea" id="RHEA:18245"/>
        <dbReference type="ChEBI" id="CHEBI:15378"/>
        <dbReference type="ChEBI" id="CHEBI:30616"/>
        <dbReference type="ChEBI" id="CHEBI:57287"/>
        <dbReference type="ChEBI" id="CHEBI:57328"/>
        <dbReference type="ChEBI" id="CHEBI:456216"/>
        <dbReference type="EC" id="2.7.1.24"/>
    </reaction>
</comment>
<dbReference type="AlphaFoldDB" id="A0A9D3AZA7"/>
<evidence type="ECO:0000256" key="7">
    <source>
        <dbReference type="ARBA" id="ARBA00022993"/>
    </source>
</evidence>
<organism evidence="10 11">
    <name type="scientific">Sporotomaculum syntrophicum</name>
    <dbReference type="NCBI Taxonomy" id="182264"/>
    <lineage>
        <taxon>Bacteria</taxon>
        <taxon>Bacillati</taxon>
        <taxon>Bacillota</taxon>
        <taxon>Clostridia</taxon>
        <taxon>Eubacteriales</taxon>
        <taxon>Desulfallaceae</taxon>
        <taxon>Sporotomaculum</taxon>
    </lineage>
</organism>
<dbReference type="Pfam" id="PF01121">
    <property type="entry name" value="CoaE"/>
    <property type="match status" value="1"/>
</dbReference>
<dbReference type="Gene3D" id="3.40.50.300">
    <property type="entry name" value="P-loop containing nucleotide triphosphate hydrolases"/>
    <property type="match status" value="1"/>
</dbReference>
<keyword evidence="2 8" id="KW-0963">Cytoplasm</keyword>
<dbReference type="InterPro" id="IPR001977">
    <property type="entry name" value="Depp_CoAkinase"/>
</dbReference>
<keyword evidence="7 8" id="KW-0173">Coenzyme A biosynthesis</keyword>
<dbReference type="NCBIfam" id="TIGR00152">
    <property type="entry name" value="dephospho-CoA kinase"/>
    <property type="match status" value="1"/>
</dbReference>
<protein>
    <recommendedName>
        <fullName evidence="8 9">Dephospho-CoA kinase</fullName>
        <ecNumber evidence="8 9">2.7.1.24</ecNumber>
    </recommendedName>
    <alternativeName>
        <fullName evidence="8">Dephosphocoenzyme A kinase</fullName>
    </alternativeName>
</protein>
<evidence type="ECO:0000256" key="5">
    <source>
        <dbReference type="ARBA" id="ARBA00022777"/>
    </source>
</evidence>